<dbReference type="InterPro" id="IPR036259">
    <property type="entry name" value="MFS_trans_sf"/>
</dbReference>
<keyword evidence="10" id="KW-1185">Reference proteome</keyword>
<dbReference type="SUPFAM" id="SSF103473">
    <property type="entry name" value="MFS general substrate transporter"/>
    <property type="match status" value="1"/>
</dbReference>
<evidence type="ECO:0000313" key="10">
    <source>
        <dbReference type="Proteomes" id="UP000231501"/>
    </source>
</evidence>
<reference evidence="9 10" key="1">
    <citation type="submission" date="2017-11" db="EMBL/GenBank/DDBJ databases">
        <title>Draft genome sequence of Mitsuaria sp. HWN-4.</title>
        <authorList>
            <person name="Gundlapally S.R."/>
        </authorList>
    </citation>
    <scope>NUCLEOTIDE SEQUENCE [LARGE SCALE GENOMIC DNA]</scope>
    <source>
        <strain evidence="9 10">HWN-4</strain>
    </source>
</reference>
<evidence type="ECO:0000259" key="8">
    <source>
        <dbReference type="PROSITE" id="PS50850"/>
    </source>
</evidence>
<feature type="compositionally biased region" description="Low complexity" evidence="6">
    <location>
        <begin position="7"/>
        <end position="25"/>
    </location>
</feature>
<feature type="transmembrane region" description="Helical" evidence="7">
    <location>
        <begin position="405"/>
        <end position="423"/>
    </location>
</feature>
<dbReference type="Gene3D" id="1.20.1250.20">
    <property type="entry name" value="MFS general substrate transporter like domains"/>
    <property type="match status" value="1"/>
</dbReference>
<proteinExistence type="predicted"/>
<dbReference type="GO" id="GO:0005886">
    <property type="term" value="C:plasma membrane"/>
    <property type="evidence" value="ECO:0007669"/>
    <property type="project" value="UniProtKB-SubCell"/>
</dbReference>
<dbReference type="RefSeq" id="WP_099860862.1">
    <property type="nucleotide sequence ID" value="NZ_PEOG01000016.1"/>
</dbReference>
<feature type="transmembrane region" description="Helical" evidence="7">
    <location>
        <begin position="79"/>
        <end position="100"/>
    </location>
</feature>
<dbReference type="PANTHER" id="PTHR43124:SF3">
    <property type="entry name" value="CHLORAMPHENICOL EFFLUX PUMP RV0191"/>
    <property type="match status" value="1"/>
</dbReference>
<accession>A0A2G9CBH6</accession>
<evidence type="ECO:0000256" key="3">
    <source>
        <dbReference type="ARBA" id="ARBA00022692"/>
    </source>
</evidence>
<sequence length="442" mass="45990">MPENKSVPAGDPVAAPTATPGATPAATPAAMQPFTPYQRLAAGLMALLQFTVVLDFMIMSPLGVMIMPALRMSAGEFGSAVSAYAFSAGIAGLLTAGFADRFDRKRLLLFFFGGFLLGTLWCGLATSFVSLLAARIVTGLFGGVIGSIVMAITADLFPPAQRGRVMGLLQGGFAASQVLGLPFSIFLASRFDWHAPFIAIVLFGLLAALVIMVKLQPVNAHLGAAGTGRHSAGRHLLQTVRVSRQQLAFALTALLTTGGFMLMPFASAFVVHNVGIPLDHLPVIYLVTGICTLVFSPLIGRMADRVGAMPVFYAGCAITIATVAVYTHLGPSPLWLLILVNVVMFVGIFSRMIPAQATLAGVPAPEQRGSFNAINSALQQLAGGVASLVAGHIVHIGPDGHVNDFPHVGYVVIGSTLVAALLMRQLVRGQPAGGAPATAPSR</sequence>
<keyword evidence="5 7" id="KW-0472">Membrane</keyword>
<evidence type="ECO:0000256" key="6">
    <source>
        <dbReference type="SAM" id="MobiDB-lite"/>
    </source>
</evidence>
<feature type="transmembrane region" description="Helical" evidence="7">
    <location>
        <begin position="283"/>
        <end position="299"/>
    </location>
</feature>
<organism evidence="9 10">
    <name type="scientific">Roseateles chitinivorans</name>
    <dbReference type="NCBI Taxonomy" id="2917965"/>
    <lineage>
        <taxon>Bacteria</taxon>
        <taxon>Pseudomonadati</taxon>
        <taxon>Pseudomonadota</taxon>
        <taxon>Betaproteobacteria</taxon>
        <taxon>Burkholderiales</taxon>
        <taxon>Sphaerotilaceae</taxon>
        <taxon>Roseateles</taxon>
    </lineage>
</organism>
<comment type="subcellular location">
    <subcellularLocation>
        <location evidence="1">Cell membrane</location>
        <topology evidence="1">Multi-pass membrane protein</topology>
    </subcellularLocation>
</comment>
<keyword evidence="3 7" id="KW-0812">Transmembrane</keyword>
<evidence type="ECO:0000256" key="5">
    <source>
        <dbReference type="ARBA" id="ARBA00023136"/>
    </source>
</evidence>
<evidence type="ECO:0000256" key="1">
    <source>
        <dbReference type="ARBA" id="ARBA00004651"/>
    </source>
</evidence>
<feature type="transmembrane region" description="Helical" evidence="7">
    <location>
        <begin position="193"/>
        <end position="213"/>
    </location>
</feature>
<feature type="transmembrane region" description="Helical" evidence="7">
    <location>
        <begin position="40"/>
        <end position="59"/>
    </location>
</feature>
<dbReference type="OrthoDB" id="9812221at2"/>
<evidence type="ECO:0000256" key="4">
    <source>
        <dbReference type="ARBA" id="ARBA00022989"/>
    </source>
</evidence>
<dbReference type="AlphaFoldDB" id="A0A2G9CBH6"/>
<dbReference type="CDD" id="cd17324">
    <property type="entry name" value="MFS_NepI_like"/>
    <property type="match status" value="1"/>
</dbReference>
<comment type="caution">
    <text evidence="9">The sequence shown here is derived from an EMBL/GenBank/DDBJ whole genome shotgun (WGS) entry which is preliminary data.</text>
</comment>
<dbReference type="InterPro" id="IPR011701">
    <property type="entry name" value="MFS"/>
</dbReference>
<evidence type="ECO:0000313" key="9">
    <source>
        <dbReference type="EMBL" id="PIM53767.1"/>
    </source>
</evidence>
<dbReference type="GO" id="GO:0022857">
    <property type="term" value="F:transmembrane transporter activity"/>
    <property type="evidence" value="ECO:0007669"/>
    <property type="project" value="InterPro"/>
</dbReference>
<name>A0A2G9CBH6_9BURK</name>
<dbReference type="InterPro" id="IPR020846">
    <property type="entry name" value="MFS_dom"/>
</dbReference>
<keyword evidence="4 7" id="KW-1133">Transmembrane helix</keyword>
<feature type="transmembrane region" description="Helical" evidence="7">
    <location>
        <begin position="311"/>
        <end position="329"/>
    </location>
</feature>
<gene>
    <name evidence="9" type="ORF">CS062_07395</name>
</gene>
<dbReference type="PROSITE" id="PS50850">
    <property type="entry name" value="MFS"/>
    <property type="match status" value="1"/>
</dbReference>
<feature type="transmembrane region" description="Helical" evidence="7">
    <location>
        <begin position="247"/>
        <end position="271"/>
    </location>
</feature>
<dbReference type="Pfam" id="PF07690">
    <property type="entry name" value="MFS_1"/>
    <property type="match status" value="1"/>
</dbReference>
<dbReference type="InterPro" id="IPR050189">
    <property type="entry name" value="MFS_Efflux_Transporters"/>
</dbReference>
<feature type="transmembrane region" description="Helical" evidence="7">
    <location>
        <begin position="335"/>
        <end position="353"/>
    </location>
</feature>
<feature type="region of interest" description="Disordered" evidence="6">
    <location>
        <begin position="1"/>
        <end position="25"/>
    </location>
</feature>
<keyword evidence="2" id="KW-1003">Cell membrane</keyword>
<evidence type="ECO:0000256" key="2">
    <source>
        <dbReference type="ARBA" id="ARBA00022475"/>
    </source>
</evidence>
<dbReference type="Proteomes" id="UP000231501">
    <property type="component" value="Unassembled WGS sequence"/>
</dbReference>
<feature type="transmembrane region" description="Helical" evidence="7">
    <location>
        <begin position="165"/>
        <end position="187"/>
    </location>
</feature>
<dbReference type="EMBL" id="PEOG01000016">
    <property type="protein sequence ID" value="PIM53767.1"/>
    <property type="molecule type" value="Genomic_DNA"/>
</dbReference>
<evidence type="ECO:0000256" key="7">
    <source>
        <dbReference type="SAM" id="Phobius"/>
    </source>
</evidence>
<dbReference type="PANTHER" id="PTHR43124">
    <property type="entry name" value="PURINE EFFLUX PUMP PBUE"/>
    <property type="match status" value="1"/>
</dbReference>
<feature type="transmembrane region" description="Helical" evidence="7">
    <location>
        <begin position="132"/>
        <end position="153"/>
    </location>
</feature>
<protein>
    <submittedName>
        <fullName evidence="9">MFS transporter</fullName>
    </submittedName>
</protein>
<feature type="transmembrane region" description="Helical" evidence="7">
    <location>
        <begin position="373"/>
        <end position="393"/>
    </location>
</feature>
<feature type="transmembrane region" description="Helical" evidence="7">
    <location>
        <begin position="107"/>
        <end position="126"/>
    </location>
</feature>
<feature type="domain" description="Major facilitator superfamily (MFS) profile" evidence="8">
    <location>
        <begin position="41"/>
        <end position="432"/>
    </location>
</feature>